<dbReference type="Gene3D" id="1.20.1270.90">
    <property type="entry name" value="AF1782-like"/>
    <property type="match status" value="1"/>
</dbReference>
<dbReference type="InterPro" id="IPR018247">
    <property type="entry name" value="EF_Hand_1_Ca_BS"/>
</dbReference>
<dbReference type="Proteomes" id="UP000367750">
    <property type="component" value="Unassembled WGS sequence"/>
</dbReference>
<comment type="similarity">
    <text evidence="1 4">Belongs to the glycosyl hydrolase 53 family.</text>
</comment>
<reference evidence="7 8" key="1">
    <citation type="submission" date="2019-09" db="EMBL/GenBank/DDBJ databases">
        <title>Bacillus ochoae sp. nov., Paenibacillus whitsoniae sp. nov., Paenibacillus spiritus sp. nov. Isolated from the Mars Exploration Rover during spacecraft assembly.</title>
        <authorList>
            <person name="Seuylemezian A."/>
            <person name="Vaishampayan P."/>
        </authorList>
    </citation>
    <scope>NUCLEOTIDE SEQUENCE [LARGE SCALE GENOMIC DNA]</scope>
    <source>
        <strain evidence="7 8">MER_111</strain>
    </source>
</reference>
<dbReference type="Gene3D" id="2.60.120.260">
    <property type="entry name" value="Galactose-binding domain-like"/>
    <property type="match status" value="1"/>
</dbReference>
<dbReference type="InterPro" id="IPR011081">
    <property type="entry name" value="Big_4"/>
</dbReference>
<dbReference type="SUPFAM" id="SSF49384">
    <property type="entry name" value="Carbohydrate-binding domain"/>
    <property type="match status" value="1"/>
</dbReference>
<organism evidence="7 8">
    <name type="scientific">Paenibacillus spiritus</name>
    <dbReference type="NCBI Taxonomy" id="2496557"/>
    <lineage>
        <taxon>Bacteria</taxon>
        <taxon>Bacillati</taxon>
        <taxon>Bacillota</taxon>
        <taxon>Bacilli</taxon>
        <taxon>Bacillales</taxon>
        <taxon>Paenibacillaceae</taxon>
        <taxon>Paenibacillus</taxon>
    </lineage>
</organism>
<dbReference type="GO" id="GO:0030246">
    <property type="term" value="F:carbohydrate binding"/>
    <property type="evidence" value="ECO:0007669"/>
    <property type="project" value="InterPro"/>
</dbReference>
<dbReference type="InterPro" id="IPR011683">
    <property type="entry name" value="Glyco_hydro_53"/>
</dbReference>
<dbReference type="PANTHER" id="PTHR34983:SF2">
    <property type="entry name" value="ENDO-BETA-1,4-GALACTANASE"/>
    <property type="match status" value="1"/>
</dbReference>
<dbReference type="InterPro" id="IPR017853">
    <property type="entry name" value="GH"/>
</dbReference>
<evidence type="ECO:0000256" key="4">
    <source>
        <dbReference type="RuleBase" id="RU361192"/>
    </source>
</evidence>
<protein>
    <recommendedName>
        <fullName evidence="4">Arabinogalactan endo-beta-1,4-galactanase</fullName>
        <ecNumber evidence="4">3.2.1.89</ecNumber>
    </recommendedName>
</protein>
<dbReference type="Pfam" id="PF07745">
    <property type="entry name" value="Glyco_hydro_53"/>
    <property type="match status" value="1"/>
</dbReference>
<dbReference type="CDD" id="cd08547">
    <property type="entry name" value="Type_II_cohesin"/>
    <property type="match status" value="1"/>
</dbReference>
<evidence type="ECO:0000256" key="3">
    <source>
        <dbReference type="ARBA" id="ARBA00023295"/>
    </source>
</evidence>
<feature type="domain" description="Cohesin" evidence="5">
    <location>
        <begin position="617"/>
        <end position="726"/>
    </location>
</feature>
<dbReference type="Gene3D" id="3.20.20.80">
    <property type="entry name" value="Glycosidases"/>
    <property type="match status" value="1"/>
</dbReference>
<evidence type="ECO:0000256" key="2">
    <source>
        <dbReference type="ARBA" id="ARBA00022801"/>
    </source>
</evidence>
<keyword evidence="8" id="KW-1185">Reference proteome</keyword>
<dbReference type="AlphaFoldDB" id="A0A5J5FWF1"/>
<comment type="catalytic activity">
    <reaction evidence="4">
        <text>The enzyme specifically hydrolyzes (1-&gt;4)-beta-D-galactosidic linkages in type I arabinogalactans.</text>
        <dbReference type="EC" id="3.2.1.89"/>
    </reaction>
</comment>
<evidence type="ECO:0000259" key="5">
    <source>
        <dbReference type="Pfam" id="PF00963"/>
    </source>
</evidence>
<proteinExistence type="inferred from homology"/>
<dbReference type="EMBL" id="VYKK01000030">
    <property type="protein sequence ID" value="KAA8997181.1"/>
    <property type="molecule type" value="Genomic_DNA"/>
</dbReference>
<dbReference type="InterPro" id="IPR008979">
    <property type="entry name" value="Galactose-bd-like_sf"/>
</dbReference>
<dbReference type="InterPro" id="IPR008965">
    <property type="entry name" value="CBM2/CBM3_carb-bd_dom_sf"/>
</dbReference>
<dbReference type="SUPFAM" id="SSF51445">
    <property type="entry name" value="(Trans)glycosidases"/>
    <property type="match status" value="1"/>
</dbReference>
<gene>
    <name evidence="7" type="ORF">F4V43_17970</name>
</gene>
<dbReference type="EC" id="3.2.1.89" evidence="4"/>
<keyword evidence="2 4" id="KW-0378">Hydrolase</keyword>
<dbReference type="PANTHER" id="PTHR34983">
    <property type="entry name" value="ARABINOGALACTAN ENDO-BETA-1,4-GALACTANASE A"/>
    <property type="match status" value="1"/>
</dbReference>
<evidence type="ECO:0000313" key="7">
    <source>
        <dbReference type="EMBL" id="KAA8997181.1"/>
    </source>
</evidence>
<feature type="domain" description="Bacterial Ig-like" evidence="6">
    <location>
        <begin position="399"/>
        <end position="451"/>
    </location>
</feature>
<dbReference type="Gene3D" id="2.60.40.680">
    <property type="match status" value="1"/>
</dbReference>
<dbReference type="OrthoDB" id="9768786at2"/>
<evidence type="ECO:0000313" key="8">
    <source>
        <dbReference type="Proteomes" id="UP000367750"/>
    </source>
</evidence>
<keyword evidence="3 4" id="KW-0326">Glycosidase</keyword>
<accession>A0A5J5FWF1</accession>
<dbReference type="PROSITE" id="PS00018">
    <property type="entry name" value="EF_HAND_1"/>
    <property type="match status" value="1"/>
</dbReference>
<comment type="caution">
    <text evidence="7">The sequence shown here is derived from an EMBL/GenBank/DDBJ whole genome shotgun (WGS) entry which is preliminary data.</text>
</comment>
<dbReference type="Pfam" id="PF07532">
    <property type="entry name" value="Big_4"/>
    <property type="match status" value="1"/>
</dbReference>
<dbReference type="SUPFAM" id="SSF49785">
    <property type="entry name" value="Galactose-binding domain-like"/>
    <property type="match status" value="1"/>
</dbReference>
<dbReference type="GO" id="GO:0015926">
    <property type="term" value="F:glucosidase activity"/>
    <property type="evidence" value="ECO:0007669"/>
    <property type="project" value="InterPro"/>
</dbReference>
<dbReference type="GO" id="GO:0045490">
    <property type="term" value="P:pectin catabolic process"/>
    <property type="evidence" value="ECO:0007669"/>
    <property type="project" value="TreeGrafter"/>
</dbReference>
<evidence type="ECO:0000256" key="1">
    <source>
        <dbReference type="ARBA" id="ARBA00010687"/>
    </source>
</evidence>
<name>A0A5J5FWF1_9BACL</name>
<sequence>MRRAVRRGWTAAMIIMLTLTLWMPGAARQAEAASGLSDPDTFIKGVDISTLQAIEAKGMHYYEDGQEKDLLAILKDHGVNYVRLRVWNQPTESGGFNDAAKLLEIAPRVKAAGMKLLVDFHYSDFWADPGKQEKPAAWKDLGFNELKQAVYEYTAEVLTDLKDAGAYPDMVQVGNEINSGMLLPDGAVSSFDNLAALLSEGIRAVRDTTPSGGSVKIMLHLAEGGNNAKFRSFFDQAKSRNLDYDVIGMSYYPYWHGTFQELKTNMNDMVARYGKEIVVAETAYPFTLEDADPVEGGNIAKLADTEKAGFPASPANQKLVTETVLNTVAHVDEGKGLGVFYWEPAWLSGVGWKEGDVNGWENQAMFDFDGNALSSLDAFKYEPGSLAKAPIKVYASEGVTTVKGQEPDLPATASVLYNDGSITPAPVVWDAVPSGKLDAAGEFTLEGSVEGLAEKASVTVKVLANANMVRNPGFESWMDNWTLTGDQAGSVKNDTANVHAGANGFNYWYGSDYAYKLSQTVTGLENGIYTLKAWISGGGGETKLRLFADGYGGDPLYTDAVNTGWNVWKPYTVGNIAVTNGQATIGIDMAGPGGTWGWIDDFELVRMSQPAGTLTGGGMTVSPGSSFDLTFGIGGLENPFRTEEMTLRYDPQKLEFVEASSLVEGLKVVRQTVSDEGNAAYLVLAAEGGTVSNEASLLKLTFKAKAGAASGSAVVEAANIAVSDGGPLISATGSSASVTISAAADMTALDAAIADAEAKYAATSAGAYLGGYATESRNALKDAIAAAKAVRADATTGQAKADAAAAKLTLAAETYLNSAYTLETLGAAVTIRDLANVSIAYGKTASGADWYLFKPYDADKNGKIDIMDLAATARKIPGKF</sequence>
<dbReference type="GO" id="GO:0031218">
    <property type="term" value="F:arabinogalactan endo-1,4-beta-galactosidase activity"/>
    <property type="evidence" value="ECO:0007669"/>
    <property type="project" value="UniProtKB-EC"/>
</dbReference>
<dbReference type="Pfam" id="PF00963">
    <property type="entry name" value="Cohesin"/>
    <property type="match status" value="1"/>
</dbReference>
<dbReference type="InterPro" id="IPR002102">
    <property type="entry name" value="Cohesin_dom"/>
</dbReference>
<evidence type="ECO:0000259" key="6">
    <source>
        <dbReference type="Pfam" id="PF07532"/>
    </source>
</evidence>